<dbReference type="EMBL" id="SPMZ01000075">
    <property type="protein sequence ID" value="NMQ21062.1"/>
    <property type="molecule type" value="Genomic_DNA"/>
</dbReference>
<evidence type="ECO:0008006" key="4">
    <source>
        <dbReference type="Google" id="ProtNLM"/>
    </source>
</evidence>
<gene>
    <name evidence="2" type="ORF">E4P82_18810</name>
</gene>
<dbReference type="RefSeq" id="WP_169250327.1">
    <property type="nucleotide sequence ID" value="NZ_SPMZ01000075.1"/>
</dbReference>
<evidence type="ECO:0000313" key="2">
    <source>
        <dbReference type="EMBL" id="NMQ21062.1"/>
    </source>
</evidence>
<reference evidence="2 3" key="1">
    <citation type="submission" date="2019-03" db="EMBL/GenBank/DDBJ databases">
        <title>Metabolic reconstructions from genomes of highly enriched 'Candidatus Accumulibacter' and 'Candidatus Competibacter' bioreactor populations.</title>
        <authorList>
            <person name="Annavajhala M.K."/>
            <person name="Welles L."/>
            <person name="Abbas B."/>
            <person name="Sorokin D."/>
            <person name="Park H."/>
            <person name="Van Loosdrecht M."/>
            <person name="Chandran K."/>
        </authorList>
    </citation>
    <scope>NUCLEOTIDE SEQUENCE [LARGE SCALE GENOMIC DNA]</scope>
    <source>
        <strain evidence="2 3">SBR_G</strain>
    </source>
</reference>
<organism evidence="2 3">
    <name type="scientific">Candidatus Competibacter phosphatis</name>
    <dbReference type="NCBI Taxonomy" id="221280"/>
    <lineage>
        <taxon>Bacteria</taxon>
        <taxon>Pseudomonadati</taxon>
        <taxon>Pseudomonadota</taxon>
        <taxon>Gammaproteobacteria</taxon>
        <taxon>Candidatus Competibacteraceae</taxon>
        <taxon>Candidatus Competibacter</taxon>
    </lineage>
</organism>
<feature type="compositionally biased region" description="Low complexity" evidence="1">
    <location>
        <begin position="14"/>
        <end position="24"/>
    </location>
</feature>
<accession>A0ABX1TQW5</accession>
<protein>
    <recommendedName>
        <fullName evidence="4">DUF4342 domain-containing protein</fullName>
    </recommendedName>
</protein>
<keyword evidence="3" id="KW-1185">Reference proteome</keyword>
<evidence type="ECO:0000256" key="1">
    <source>
        <dbReference type="SAM" id="MobiDB-lite"/>
    </source>
</evidence>
<proteinExistence type="predicted"/>
<feature type="compositionally biased region" description="Basic and acidic residues" evidence="1">
    <location>
        <begin position="1"/>
        <end position="10"/>
    </location>
</feature>
<name>A0ABX1TQW5_9GAMM</name>
<feature type="region of interest" description="Disordered" evidence="1">
    <location>
        <begin position="1"/>
        <end position="49"/>
    </location>
</feature>
<evidence type="ECO:0000313" key="3">
    <source>
        <dbReference type="Proteomes" id="UP000760480"/>
    </source>
</evidence>
<dbReference type="Proteomes" id="UP000760480">
    <property type="component" value="Unassembled WGS sequence"/>
</dbReference>
<comment type="caution">
    <text evidence="2">The sequence shown here is derived from an EMBL/GenBank/DDBJ whole genome shotgun (WGS) entry which is preliminary data.</text>
</comment>
<sequence length="218" mass="23447">MGVTDSKTRQLELAVATPTTAHPATRPEPPSSQRLDGPNTDPPADPRDFGARVRQLLGHEPTGPELAEFVRVRDALDLRDNDALWLVLLALQHQRRAFEQAIEGQRRTFEQAIARRLEEARQTTDALIESARARFLAQFPAALKQAARRVSIKALGFNGPVVLSGPVAGVALALASLGAVGAGWLAYELGERSGYERGMLTARTDAAPNPKPAAPAAH</sequence>